<name>A0ABY5WYD0_LEICA</name>
<evidence type="ECO:0000313" key="1">
    <source>
        <dbReference type="EMBL" id="UWQ59329.1"/>
    </source>
</evidence>
<sequence>MIPPKIKAAIDKSSDPEQLQRFLNAAEKNGNAEMSEYVRRRIVLVTNTIDSAFERCVVALKRARGDNRLGRLPGMVKNHGKIETIVRLVSAPTPSEAFHVLVSAGDYRHTFEHIVAVEFPDRFDQVLVEHSRQRLIDAGVNL</sequence>
<organism evidence="1 2">
    <name type="scientific">Leisingera caerulea</name>
    <name type="common">Phaeobacter caeruleus</name>
    <dbReference type="NCBI Taxonomy" id="506591"/>
    <lineage>
        <taxon>Bacteria</taxon>
        <taxon>Pseudomonadati</taxon>
        <taxon>Pseudomonadota</taxon>
        <taxon>Alphaproteobacteria</taxon>
        <taxon>Rhodobacterales</taxon>
        <taxon>Roseobacteraceae</taxon>
        <taxon>Leisingera</taxon>
    </lineage>
</organism>
<accession>A0ABY5WYD0</accession>
<keyword evidence="2" id="KW-1185">Reference proteome</keyword>
<gene>
    <name evidence="1" type="ORF">K3722_04160</name>
</gene>
<dbReference type="EMBL" id="CP081078">
    <property type="protein sequence ID" value="UWQ59329.1"/>
    <property type="molecule type" value="Genomic_DNA"/>
</dbReference>
<protein>
    <submittedName>
        <fullName evidence="1">Uncharacterized protein</fullName>
    </submittedName>
</protein>
<proteinExistence type="predicted"/>
<reference evidence="1" key="1">
    <citation type="submission" date="2021-08" db="EMBL/GenBank/DDBJ databases">
        <authorList>
            <person name="Nwanade C."/>
            <person name="Wang M."/>
            <person name="Masoudi A."/>
            <person name="Yu Z."/>
            <person name="Liu J."/>
        </authorList>
    </citation>
    <scope>NUCLEOTIDE SEQUENCE</scope>
    <source>
        <strain evidence="1">S141</strain>
    </source>
</reference>
<evidence type="ECO:0000313" key="2">
    <source>
        <dbReference type="Proteomes" id="UP001058184"/>
    </source>
</evidence>
<dbReference type="RefSeq" id="WP_260003242.1">
    <property type="nucleotide sequence ID" value="NZ_CP081078.1"/>
</dbReference>
<dbReference type="Proteomes" id="UP001058184">
    <property type="component" value="Chromosome"/>
</dbReference>